<sequence length="216" mass="25559">MMNYETEDLKRLQGTYPVVTSYMSWNNTFKFQLVSNYEEYENILWKSMTCLNTKENNVSSVCQIDLCKEQVWKTEKVNMWNDTEVVYNPRFEKVFYVTRYIVLSDDIINIKGNNEEMPFHFTLYAKLISSLSGIKAGTATDDLQQPPGLRSIGSLILEDLENMYLVHHYFTVPTINILNGTKRQFVLIFIQSLHTYVYHTWIRSAFTYQRMATWQM</sequence>
<comment type="caution">
    <text evidence="1">The sequence shown here is derived from an EMBL/GenBank/DDBJ whole genome shotgun (WGS) entry which is preliminary data.</text>
</comment>
<organism evidence="1 2">
    <name type="scientific">Biomphalaria pfeifferi</name>
    <name type="common">Bloodfluke planorb</name>
    <name type="synonym">Freshwater snail</name>
    <dbReference type="NCBI Taxonomy" id="112525"/>
    <lineage>
        <taxon>Eukaryota</taxon>
        <taxon>Metazoa</taxon>
        <taxon>Spiralia</taxon>
        <taxon>Lophotrochozoa</taxon>
        <taxon>Mollusca</taxon>
        <taxon>Gastropoda</taxon>
        <taxon>Heterobranchia</taxon>
        <taxon>Euthyneura</taxon>
        <taxon>Panpulmonata</taxon>
        <taxon>Hygrophila</taxon>
        <taxon>Lymnaeoidea</taxon>
        <taxon>Planorbidae</taxon>
        <taxon>Biomphalaria</taxon>
    </lineage>
</organism>
<dbReference type="EMBL" id="JASAOG010000004">
    <property type="protein sequence ID" value="KAK0068657.1"/>
    <property type="molecule type" value="Genomic_DNA"/>
</dbReference>
<name>A0AAD8FKT1_BIOPF</name>
<protein>
    <submittedName>
        <fullName evidence="1">Uncharacterized protein</fullName>
    </submittedName>
</protein>
<dbReference type="Proteomes" id="UP001233172">
    <property type="component" value="Unassembled WGS sequence"/>
</dbReference>
<evidence type="ECO:0000313" key="2">
    <source>
        <dbReference type="Proteomes" id="UP001233172"/>
    </source>
</evidence>
<dbReference type="AlphaFoldDB" id="A0AAD8FKT1"/>
<accession>A0AAD8FKT1</accession>
<gene>
    <name evidence="1" type="ORF">Bpfe_001620</name>
</gene>
<keyword evidence="2" id="KW-1185">Reference proteome</keyword>
<reference evidence="1" key="2">
    <citation type="submission" date="2023-04" db="EMBL/GenBank/DDBJ databases">
        <authorList>
            <person name="Bu L."/>
            <person name="Lu L."/>
            <person name="Laidemitt M.R."/>
            <person name="Zhang S.M."/>
            <person name="Mutuku M."/>
            <person name="Mkoji G."/>
            <person name="Steinauer M."/>
            <person name="Loker E.S."/>
        </authorList>
    </citation>
    <scope>NUCLEOTIDE SEQUENCE</scope>
    <source>
        <strain evidence="1">KasaAsao</strain>
        <tissue evidence="1">Whole Snail</tissue>
    </source>
</reference>
<proteinExistence type="predicted"/>
<reference evidence="1" key="1">
    <citation type="journal article" date="2023" name="PLoS Negl. Trop. Dis.">
        <title>A genome sequence for Biomphalaria pfeifferi, the major vector snail for the human-infecting parasite Schistosoma mansoni.</title>
        <authorList>
            <person name="Bu L."/>
            <person name="Lu L."/>
            <person name="Laidemitt M.R."/>
            <person name="Zhang S.M."/>
            <person name="Mutuku M."/>
            <person name="Mkoji G."/>
            <person name="Steinauer M."/>
            <person name="Loker E.S."/>
        </authorList>
    </citation>
    <scope>NUCLEOTIDE SEQUENCE</scope>
    <source>
        <strain evidence="1">KasaAsao</strain>
    </source>
</reference>
<evidence type="ECO:0000313" key="1">
    <source>
        <dbReference type="EMBL" id="KAK0068657.1"/>
    </source>
</evidence>